<keyword evidence="4" id="KW-0418">Kinase</keyword>
<evidence type="ECO:0000256" key="1">
    <source>
        <dbReference type="ARBA" id="ARBA00004948"/>
    </source>
</evidence>
<keyword evidence="4" id="KW-0808">Transferase</keyword>
<dbReference type="SUPFAM" id="SSF53613">
    <property type="entry name" value="Ribokinase-like"/>
    <property type="match status" value="1"/>
</dbReference>
<gene>
    <name evidence="4" type="ORF">THMIRHAM_01300</name>
</gene>
<dbReference type="Pfam" id="PF08543">
    <property type="entry name" value="Phos_pyr_kin"/>
    <property type="match status" value="1"/>
</dbReference>
<evidence type="ECO:0000313" key="4">
    <source>
        <dbReference type="EMBL" id="BCN92345.1"/>
    </source>
</evidence>
<dbReference type="InterPro" id="IPR004399">
    <property type="entry name" value="HMP/HMP-P_kinase_dom"/>
</dbReference>
<dbReference type="EC" id="2.7.1.49" evidence="2"/>
<dbReference type="RefSeq" id="WP_237262047.1">
    <property type="nucleotide sequence ID" value="NZ_AP024202.1"/>
</dbReference>
<dbReference type="Gene3D" id="3.40.1190.20">
    <property type="match status" value="1"/>
</dbReference>
<dbReference type="GO" id="GO:0016301">
    <property type="term" value="F:kinase activity"/>
    <property type="evidence" value="ECO:0007669"/>
    <property type="project" value="UniProtKB-KW"/>
</dbReference>
<dbReference type="PANTHER" id="PTHR20858:SF17">
    <property type="entry name" value="HYDROXYMETHYLPYRIMIDINE_PHOSPHOMETHYLPYRIMIDINE KINASE THI20-RELATED"/>
    <property type="match status" value="1"/>
</dbReference>
<dbReference type="CDD" id="cd01169">
    <property type="entry name" value="HMPP_kinase"/>
    <property type="match status" value="1"/>
</dbReference>
<evidence type="ECO:0000256" key="2">
    <source>
        <dbReference type="ARBA" id="ARBA00012135"/>
    </source>
</evidence>
<dbReference type="PANTHER" id="PTHR20858">
    <property type="entry name" value="PHOSPHOMETHYLPYRIMIDINE KINASE"/>
    <property type="match status" value="1"/>
</dbReference>
<proteinExistence type="predicted"/>
<dbReference type="Proteomes" id="UP001054820">
    <property type="component" value="Chromosome"/>
</dbReference>
<evidence type="ECO:0000259" key="3">
    <source>
        <dbReference type="Pfam" id="PF08543"/>
    </source>
</evidence>
<sequence>MSTNPLPTVLSIAGSDCSAGAGIQADLKTIHALHGYALTVPTAITAQNSHGVQNSYPLPSMQVQSQLESLAADYQIEAIKIGILANREIIQVVVDFLKKHPRIPVVLDPVFLSSSGKVLLDENAVDSMINELFPLITLLTPNLPELNTLLQRDNHFSYTSMQAETEEIWQRINQLNWPHCLLKGGHSQEPSATDYLILNKAKLIPPLDDTQPITAYASERIAVQHNHGTGCTLSSAIATQLAKGMILPEAVKSAKDYLFKALKSADLAQPHYRKESADRHGGLNHFVDFIAE</sequence>
<feature type="domain" description="Pyridoxamine kinase/Phosphomethylpyrimidine kinase" evidence="3">
    <location>
        <begin position="16"/>
        <end position="264"/>
    </location>
</feature>
<comment type="pathway">
    <text evidence="1">Cofactor biosynthesis; thiamine diphosphate biosynthesis.</text>
</comment>
<protein>
    <recommendedName>
        <fullName evidence="2">hydroxymethylpyrimidine kinase</fullName>
        <ecNumber evidence="2">2.7.1.49</ecNumber>
    </recommendedName>
</protein>
<name>A0ABM7MAM3_9GAMM</name>
<organism evidence="4 5">
    <name type="scientific">Thiomicrorhabdus immobilis</name>
    <dbReference type="NCBI Taxonomy" id="2791037"/>
    <lineage>
        <taxon>Bacteria</taxon>
        <taxon>Pseudomonadati</taxon>
        <taxon>Pseudomonadota</taxon>
        <taxon>Gammaproteobacteria</taxon>
        <taxon>Thiotrichales</taxon>
        <taxon>Piscirickettsiaceae</taxon>
        <taxon>Thiomicrorhabdus</taxon>
    </lineage>
</organism>
<dbReference type="InterPro" id="IPR029056">
    <property type="entry name" value="Ribokinase-like"/>
</dbReference>
<accession>A0ABM7MAM3</accession>
<dbReference type="EMBL" id="AP024202">
    <property type="protein sequence ID" value="BCN92345.1"/>
    <property type="molecule type" value="Genomic_DNA"/>
</dbReference>
<dbReference type="NCBIfam" id="TIGR00097">
    <property type="entry name" value="HMP-P_kinase"/>
    <property type="match status" value="1"/>
</dbReference>
<evidence type="ECO:0000313" key="5">
    <source>
        <dbReference type="Proteomes" id="UP001054820"/>
    </source>
</evidence>
<reference evidence="4" key="1">
    <citation type="journal article" date="2022" name="Arch. Microbiol.">
        <title>Thiomicrorhabdus immobilis sp. nov., a mesophilic sulfur-oxidizing bacterium isolated from sediment of a brackish lake in northern Japan.</title>
        <authorList>
            <person name="Kojima H."/>
            <person name="Mochizuki J."/>
            <person name="Kanda M."/>
            <person name="Watanabe T."/>
            <person name="Fukui M."/>
        </authorList>
    </citation>
    <scope>NUCLEOTIDE SEQUENCE</scope>
    <source>
        <strain evidence="4">Am19</strain>
    </source>
</reference>
<keyword evidence="5" id="KW-1185">Reference proteome</keyword>
<dbReference type="InterPro" id="IPR013749">
    <property type="entry name" value="PM/HMP-P_kinase-1"/>
</dbReference>